<protein>
    <submittedName>
        <fullName evidence="1">Vitamin B12 dependent methionine synthase, activation domain protein</fullName>
    </submittedName>
</protein>
<dbReference type="EMBL" id="AECS01000003">
    <property type="protein sequence ID" value="EFQ05049.1"/>
    <property type="molecule type" value="Genomic_DNA"/>
</dbReference>
<dbReference type="Proteomes" id="UP000003195">
    <property type="component" value="Unassembled WGS sequence"/>
</dbReference>
<dbReference type="GO" id="GO:0008705">
    <property type="term" value="F:methionine synthase activity"/>
    <property type="evidence" value="ECO:0007669"/>
    <property type="project" value="InterPro"/>
</dbReference>
<gene>
    <name evidence="1" type="ORF">HMPREF9429_00127</name>
</gene>
<sequence>MVTTALHIDTVDEKRLQYRLSERNLTGLDTSTIKTAVQTLLPLINAKGIYDELPYDLCTDSFGGKAPFAVEGEQIIPFLQQAETIIAMSVTLGKDIDDYIDKFFTSGDFATGMLADCTAAAALDTLLNRLTEIIDITYSRDELKTAWRICPGEGDFPLSQQIEILASLQSEEIGVTVSPGRMISPRKTLTALAGLRSLQGGCSSCSGSCNGCSACGEE</sequence>
<dbReference type="HOGENOM" id="CLU_079580_0_0_9"/>
<dbReference type="AlphaFoldDB" id="E2Z9M3"/>
<dbReference type="InterPro" id="IPR037010">
    <property type="entry name" value="VitB12-dep_Met_synth_activ_sf"/>
</dbReference>
<accession>E2Z9M3</accession>
<dbReference type="RefSeq" id="WP_006940837.1">
    <property type="nucleotide sequence ID" value="NZ_GL538177.1"/>
</dbReference>
<comment type="caution">
    <text evidence="1">The sequence shown here is derived from an EMBL/GenBank/DDBJ whole genome shotgun (WGS) entry which is preliminary data.</text>
</comment>
<proteinExistence type="predicted"/>
<name>E2Z9M3_9FIRM</name>
<dbReference type="eggNOG" id="COG1410">
    <property type="taxonomic scope" value="Bacteria"/>
</dbReference>
<reference evidence="1 2" key="1">
    <citation type="submission" date="2010-08" db="EMBL/GenBank/DDBJ databases">
        <authorList>
            <person name="Weinstock G."/>
            <person name="Sodergren E."/>
            <person name="Clifton S."/>
            <person name="Fulton L."/>
            <person name="Fulton B."/>
            <person name="Courtney L."/>
            <person name="Fronick C."/>
            <person name="Harrison M."/>
            <person name="Strong C."/>
            <person name="Farmer C."/>
            <person name="Delahaunty K."/>
            <person name="Markovic C."/>
            <person name="Hall O."/>
            <person name="Minx P."/>
            <person name="Tomlinson C."/>
            <person name="Mitreva M."/>
            <person name="Hou S."/>
            <person name="Chen J."/>
            <person name="Wollam A."/>
            <person name="Pepin K.H."/>
            <person name="Johnson M."/>
            <person name="Bhonagiri V."/>
            <person name="Zhang X."/>
            <person name="Suruliraj S."/>
            <person name="Warren W."/>
            <person name="Chinwalla A."/>
            <person name="Mardis E.R."/>
            <person name="Wilson R.K."/>
        </authorList>
    </citation>
    <scope>NUCLEOTIDE SEQUENCE [LARGE SCALE GENOMIC DNA]</scope>
    <source>
        <strain evidence="1 2">F0359</strain>
    </source>
</reference>
<dbReference type="Gene3D" id="3.40.109.40">
    <property type="match status" value="1"/>
</dbReference>
<organism evidence="1 2">
    <name type="scientific">Megasphaera micronuciformis F0359</name>
    <dbReference type="NCBI Taxonomy" id="706434"/>
    <lineage>
        <taxon>Bacteria</taxon>
        <taxon>Bacillati</taxon>
        <taxon>Bacillota</taxon>
        <taxon>Negativicutes</taxon>
        <taxon>Veillonellales</taxon>
        <taxon>Veillonellaceae</taxon>
        <taxon>Megasphaera</taxon>
    </lineage>
</organism>
<evidence type="ECO:0000313" key="1">
    <source>
        <dbReference type="EMBL" id="EFQ05049.1"/>
    </source>
</evidence>
<evidence type="ECO:0000313" key="2">
    <source>
        <dbReference type="Proteomes" id="UP000003195"/>
    </source>
</evidence>
<dbReference type="SUPFAM" id="SSF56507">
    <property type="entry name" value="Methionine synthase activation domain-like"/>
    <property type="match status" value="1"/>
</dbReference>
<keyword evidence="2" id="KW-1185">Reference proteome</keyword>
<dbReference type="OrthoDB" id="9816190at2"/>
<dbReference type="STRING" id="706434.HMPREF9429_00127"/>